<dbReference type="Proteomes" id="UP000271587">
    <property type="component" value="Chromosome"/>
</dbReference>
<feature type="transmembrane region" description="Helical" evidence="1">
    <location>
        <begin position="125"/>
        <end position="150"/>
    </location>
</feature>
<proteinExistence type="predicted"/>
<reference evidence="2 3" key="1">
    <citation type="submission" date="2018-11" db="EMBL/GenBank/DDBJ databases">
        <authorList>
            <person name="Kleinhagauer T."/>
            <person name="Glaeser S.P."/>
            <person name="Spergser J."/>
            <person name="Ruckert C."/>
            <person name="Kaempfer P."/>
            <person name="Busse H.-J."/>
        </authorList>
    </citation>
    <scope>NUCLEOTIDE SEQUENCE [LARGE SCALE GENOMIC DNA]</scope>
    <source>
        <strain evidence="2 3">W8</strain>
    </source>
</reference>
<keyword evidence="3" id="KW-1185">Reference proteome</keyword>
<evidence type="ECO:0000256" key="1">
    <source>
        <dbReference type="SAM" id="Phobius"/>
    </source>
</evidence>
<name>A0A3G6IYN5_9CORY</name>
<keyword evidence="1" id="KW-0472">Membrane</keyword>
<gene>
    <name evidence="2" type="ORF">CGERO_02440</name>
</gene>
<feature type="transmembrane region" description="Helical" evidence="1">
    <location>
        <begin position="170"/>
        <end position="194"/>
    </location>
</feature>
<evidence type="ECO:0000313" key="3">
    <source>
        <dbReference type="Proteomes" id="UP000271587"/>
    </source>
</evidence>
<keyword evidence="1" id="KW-0812">Transmembrane</keyword>
<organism evidence="2 3">
    <name type="scientific">Corynebacterium gerontici</name>
    <dbReference type="NCBI Taxonomy" id="2079234"/>
    <lineage>
        <taxon>Bacteria</taxon>
        <taxon>Bacillati</taxon>
        <taxon>Actinomycetota</taxon>
        <taxon>Actinomycetes</taxon>
        <taxon>Mycobacteriales</taxon>
        <taxon>Corynebacteriaceae</taxon>
        <taxon>Corynebacterium</taxon>
    </lineage>
</organism>
<dbReference type="KEGG" id="cgk:CGERO_02440"/>
<dbReference type="AlphaFoldDB" id="A0A3G6IYN5"/>
<accession>A0A3G6IYN5</accession>
<keyword evidence="1" id="KW-1133">Transmembrane helix</keyword>
<dbReference type="RefSeq" id="WP_123933299.1">
    <property type="nucleotide sequence ID" value="NZ_CP033897.1"/>
</dbReference>
<dbReference type="OrthoDB" id="4398434at2"/>
<protein>
    <recommendedName>
        <fullName evidence="4">J domain-containing protein</fullName>
    </recommendedName>
</protein>
<sequence>MAHYDLYQDLSLERSKSAAELANELQVRIQQLAPGANAERDKLQTAQRILGDAQRRSVYDAQLDDASAPTIDIARLREIAAMQTQSHASQQGWSEQAHPLNRTYNLQVNAAKFPVSAQRKKEDSLMWTIGWGVILLGWIIVGFNILVVQFSSGAESLEAAFDSAYSAGRLVMSIFMAAINHAAMYTLLSMLWGVRRYMGRNMA</sequence>
<dbReference type="EMBL" id="CP033897">
    <property type="protein sequence ID" value="AZA10812.1"/>
    <property type="molecule type" value="Genomic_DNA"/>
</dbReference>
<evidence type="ECO:0008006" key="4">
    <source>
        <dbReference type="Google" id="ProtNLM"/>
    </source>
</evidence>
<evidence type="ECO:0000313" key="2">
    <source>
        <dbReference type="EMBL" id="AZA10812.1"/>
    </source>
</evidence>